<dbReference type="WBParaSite" id="ASIM_0000999601-mRNA-1">
    <property type="protein sequence ID" value="ASIM_0000999601-mRNA-1"/>
    <property type="gene ID" value="ASIM_0000999601"/>
</dbReference>
<dbReference type="EMBL" id="UYRR01030788">
    <property type="protein sequence ID" value="VDK41518.1"/>
    <property type="molecule type" value="Genomic_DNA"/>
</dbReference>
<organism evidence="4">
    <name type="scientific">Anisakis simplex</name>
    <name type="common">Herring worm</name>
    <dbReference type="NCBI Taxonomy" id="6269"/>
    <lineage>
        <taxon>Eukaryota</taxon>
        <taxon>Metazoa</taxon>
        <taxon>Ecdysozoa</taxon>
        <taxon>Nematoda</taxon>
        <taxon>Chromadorea</taxon>
        <taxon>Rhabditida</taxon>
        <taxon>Spirurina</taxon>
        <taxon>Ascaridomorpha</taxon>
        <taxon>Ascaridoidea</taxon>
        <taxon>Anisakidae</taxon>
        <taxon>Anisakis</taxon>
        <taxon>Anisakis simplex complex</taxon>
    </lineage>
</organism>
<dbReference type="Proteomes" id="UP000267096">
    <property type="component" value="Unassembled WGS sequence"/>
</dbReference>
<evidence type="ECO:0000313" key="4">
    <source>
        <dbReference type="WBParaSite" id="ASIM_0000999601-mRNA-1"/>
    </source>
</evidence>
<dbReference type="AlphaFoldDB" id="A0A0M3JQP5"/>
<gene>
    <name evidence="2" type="ORF">ASIM_LOCUS9721</name>
</gene>
<evidence type="ECO:0000313" key="3">
    <source>
        <dbReference type="Proteomes" id="UP000267096"/>
    </source>
</evidence>
<protein>
    <submittedName>
        <fullName evidence="2 4">Uncharacterized protein</fullName>
    </submittedName>
</protein>
<accession>A0A0M3JQP5</accession>
<feature type="region of interest" description="Disordered" evidence="1">
    <location>
        <begin position="1"/>
        <end position="26"/>
    </location>
</feature>
<evidence type="ECO:0000313" key="2">
    <source>
        <dbReference type="EMBL" id="VDK41518.1"/>
    </source>
</evidence>
<proteinExistence type="predicted"/>
<evidence type="ECO:0000256" key="1">
    <source>
        <dbReference type="SAM" id="MobiDB-lite"/>
    </source>
</evidence>
<sequence length="92" mass="10039">MTGEGVEISNPLPPPEPEEGGHPLAHSESIFPIAPTYGKEGCNMERNKYKGRTLALFTSGGDAPGQYYARQLNCQSRLHRSDAIIKLLALIM</sequence>
<keyword evidence="3" id="KW-1185">Reference proteome</keyword>
<reference evidence="2 3" key="2">
    <citation type="submission" date="2018-11" db="EMBL/GenBank/DDBJ databases">
        <authorList>
            <consortium name="Pathogen Informatics"/>
        </authorList>
    </citation>
    <scope>NUCLEOTIDE SEQUENCE [LARGE SCALE GENOMIC DNA]</scope>
</reference>
<reference evidence="4" key="1">
    <citation type="submission" date="2017-02" db="UniProtKB">
        <authorList>
            <consortium name="WormBaseParasite"/>
        </authorList>
    </citation>
    <scope>IDENTIFICATION</scope>
</reference>
<name>A0A0M3JQP5_ANISI</name>